<feature type="region of interest" description="Disordered" evidence="1">
    <location>
        <begin position="11"/>
        <end position="41"/>
    </location>
</feature>
<feature type="transmembrane region" description="Helical" evidence="2">
    <location>
        <begin position="501"/>
        <end position="524"/>
    </location>
</feature>
<keyword evidence="2" id="KW-1133">Transmembrane helix</keyword>
<accession>A0A9P7N880</accession>
<keyword evidence="2" id="KW-0472">Membrane</keyword>
<feature type="transmembrane region" description="Helical" evidence="2">
    <location>
        <begin position="576"/>
        <end position="600"/>
    </location>
</feature>
<dbReference type="AlphaFoldDB" id="A0A9P7N880"/>
<dbReference type="PANTHER" id="PTHR37544">
    <property type="entry name" value="SPRAY-RELATED"/>
    <property type="match status" value="1"/>
</dbReference>
<evidence type="ECO:0000256" key="1">
    <source>
        <dbReference type="SAM" id="MobiDB-lite"/>
    </source>
</evidence>
<dbReference type="InterPro" id="IPR021840">
    <property type="entry name" value="DUF3433"/>
</dbReference>
<sequence>MTAKGIQYALDALTRDRDGPTSSQVPTGFTPPESYGESPPLVQDPGSMVTGFAPVRPSRIESVSDQSPYAPIPHCHPAAHPEPPNTQNAPVEREGPALQPTRYPICLPAGQDQWIPVGKNELQTIDPRGRTYQPLTFKPRILRPLSMIMLMALSTFMVVGLIVSAVYSHKYHGLTPYSGSMYSGQYFIFRILPQLLAGAILIYAQSIVTASLRIIPFAALAREDPQDRYLALFQGLYPKTFLLPQSSGPWQLKAFGAATWLMNFTVPLQSAAFTVINDDGEEWRWAPSDGVTWTSVALYIILLIATLILMIFWFGHWTGLRWDVRSVADLIPLLHRTNTMSSYRRKNLYGRNWDIKAELPERWFDRLGYWQMEDMTTGGIWHTIGTSALPTISASEMPLKHQQHHQQPQQENRGGVGWMGASRGRLSNELSDDSRQARSCAPLDLEGCSYIPFSLRNLPLITFVLVTASLVLALLIVSFLPQTRLETGFAPLVVVRPDSSAFSGGNFLYSFLPAGLGMVLFLLFQSPDRALRILQPWGDMSRRDGARASRSILADYAACLPFEATWRALRNGHWRVAVISLMSTLFIFIPILAGGLFMALTAPSGQVRMFPSMPVFGALLALLILCVGCLCSLLPHRQQFRLPHSVDTIASIISFCTAEDLCADAAFRSVRSRADLMDRLGVGSPDHREESVWFFGLLPARDEKRLSVRRMRRYTEKMTVTKFTNSMV</sequence>
<evidence type="ECO:0000256" key="2">
    <source>
        <dbReference type="SAM" id="Phobius"/>
    </source>
</evidence>
<keyword evidence="4" id="KW-1185">Reference proteome</keyword>
<name>A0A9P7N880_9HYPO</name>
<keyword evidence="2" id="KW-0812">Transmembrane</keyword>
<feature type="transmembrane region" description="Helical" evidence="2">
    <location>
        <begin position="460"/>
        <end position="481"/>
    </location>
</feature>
<gene>
    <name evidence="3" type="ORF">E4U43_002559</name>
</gene>
<dbReference type="EMBL" id="SRPW01001909">
    <property type="protein sequence ID" value="KAG5997871.1"/>
    <property type="molecule type" value="Genomic_DNA"/>
</dbReference>
<dbReference type="Proteomes" id="UP000748025">
    <property type="component" value="Unassembled WGS sequence"/>
</dbReference>
<reference evidence="3" key="1">
    <citation type="journal article" date="2020" name="bioRxiv">
        <title>Whole genome comparisons of ergot fungi reveals the divergence and evolution of species within the genus Claviceps are the result of varying mechanisms driving genome evolution and host range expansion.</title>
        <authorList>
            <person name="Wyka S.A."/>
            <person name="Mondo S.J."/>
            <person name="Liu M."/>
            <person name="Dettman J."/>
            <person name="Nalam V."/>
            <person name="Broders K.D."/>
        </authorList>
    </citation>
    <scope>NUCLEOTIDE SEQUENCE</scope>
    <source>
        <strain evidence="3">CCC 602</strain>
    </source>
</reference>
<evidence type="ECO:0008006" key="5">
    <source>
        <dbReference type="Google" id="ProtNLM"/>
    </source>
</evidence>
<feature type="transmembrane region" description="Helical" evidence="2">
    <location>
        <begin position="187"/>
        <end position="204"/>
    </location>
</feature>
<feature type="region of interest" description="Disordered" evidence="1">
    <location>
        <begin position="63"/>
        <end position="93"/>
    </location>
</feature>
<feature type="transmembrane region" description="Helical" evidence="2">
    <location>
        <begin position="296"/>
        <end position="315"/>
    </location>
</feature>
<protein>
    <recommendedName>
        <fullName evidence="5">Phosphoribosylaminoimidazole-succinocarboxamide synthase</fullName>
    </recommendedName>
</protein>
<comment type="caution">
    <text evidence="3">The sequence shown here is derived from an EMBL/GenBank/DDBJ whole genome shotgun (WGS) entry which is preliminary data.</text>
</comment>
<proteinExistence type="predicted"/>
<dbReference type="Pfam" id="PF11915">
    <property type="entry name" value="DUF3433"/>
    <property type="match status" value="1"/>
</dbReference>
<feature type="transmembrane region" description="Helical" evidence="2">
    <location>
        <begin position="612"/>
        <end position="634"/>
    </location>
</feature>
<organism evidence="3 4">
    <name type="scientific">Claviceps pusilla</name>
    <dbReference type="NCBI Taxonomy" id="123648"/>
    <lineage>
        <taxon>Eukaryota</taxon>
        <taxon>Fungi</taxon>
        <taxon>Dikarya</taxon>
        <taxon>Ascomycota</taxon>
        <taxon>Pezizomycotina</taxon>
        <taxon>Sordariomycetes</taxon>
        <taxon>Hypocreomycetidae</taxon>
        <taxon>Hypocreales</taxon>
        <taxon>Clavicipitaceae</taxon>
        <taxon>Claviceps</taxon>
    </lineage>
</organism>
<evidence type="ECO:0000313" key="3">
    <source>
        <dbReference type="EMBL" id="KAG5997871.1"/>
    </source>
</evidence>
<feature type="transmembrane region" description="Helical" evidence="2">
    <location>
        <begin position="147"/>
        <end position="167"/>
    </location>
</feature>
<dbReference type="OrthoDB" id="3057599at2759"/>
<dbReference type="PANTHER" id="PTHR37544:SF1">
    <property type="entry name" value="PHOSPHORIBOSYLAMINOIMIDAZOLE-SUCCINOCARBOXAMIDE SYNTHASE"/>
    <property type="match status" value="1"/>
</dbReference>
<feature type="compositionally biased region" description="Low complexity" evidence="1">
    <location>
        <begin position="68"/>
        <end position="78"/>
    </location>
</feature>
<evidence type="ECO:0000313" key="4">
    <source>
        <dbReference type="Proteomes" id="UP000748025"/>
    </source>
</evidence>